<feature type="binding site" evidence="9">
    <location>
        <position position="145"/>
    </location>
    <ligand>
        <name>4-amino-2-methyl-5-(diphosphooxymethyl)pyrimidine</name>
        <dbReference type="ChEBI" id="CHEBI:57841"/>
    </ligand>
</feature>
<dbReference type="OrthoDB" id="9812206at2"/>
<dbReference type="NCBIfam" id="TIGR00693">
    <property type="entry name" value="thiE"/>
    <property type="match status" value="1"/>
</dbReference>
<dbReference type="PANTHER" id="PTHR20857:SF15">
    <property type="entry name" value="THIAMINE-PHOSPHATE SYNTHASE"/>
    <property type="match status" value="1"/>
</dbReference>
<dbReference type="EMBL" id="VYKK01000015">
    <property type="protein sequence ID" value="KAA9004097.1"/>
    <property type="molecule type" value="Genomic_DNA"/>
</dbReference>
<evidence type="ECO:0000313" key="14">
    <source>
        <dbReference type="Proteomes" id="UP000367750"/>
    </source>
</evidence>
<dbReference type="FunFam" id="3.20.20.70:FF:000096">
    <property type="entry name" value="Thiamine-phosphate synthase"/>
    <property type="match status" value="1"/>
</dbReference>
<comment type="cofactor">
    <cofactor evidence="9">
        <name>Mg(2+)</name>
        <dbReference type="ChEBI" id="CHEBI:18420"/>
    </cofactor>
    <text evidence="9">Binds 1 Mg(2+) ion per subunit.</text>
</comment>
<evidence type="ECO:0000256" key="7">
    <source>
        <dbReference type="ARBA" id="ARBA00047851"/>
    </source>
</evidence>
<organism evidence="13 14">
    <name type="scientific">Paenibacillus spiritus</name>
    <dbReference type="NCBI Taxonomy" id="2496557"/>
    <lineage>
        <taxon>Bacteria</taxon>
        <taxon>Bacillati</taxon>
        <taxon>Bacillota</taxon>
        <taxon>Bacilli</taxon>
        <taxon>Bacillales</taxon>
        <taxon>Paenibacillaceae</taxon>
        <taxon>Paenibacillus</taxon>
    </lineage>
</organism>
<reference evidence="13 14" key="1">
    <citation type="submission" date="2019-09" db="EMBL/GenBank/DDBJ databases">
        <title>Bacillus ochoae sp. nov., Paenibacillus whitsoniae sp. nov., Paenibacillus spiritus sp. nov. Isolated from the Mars Exploration Rover during spacecraft assembly.</title>
        <authorList>
            <person name="Seuylemezian A."/>
            <person name="Vaishampayan P."/>
        </authorList>
    </citation>
    <scope>NUCLEOTIDE SEQUENCE [LARGE SCALE GENOMIC DNA]</scope>
    <source>
        <strain evidence="13 14">MER_111</strain>
    </source>
</reference>
<comment type="pathway">
    <text evidence="1 9 11">Cofactor biosynthesis; thiamine diphosphate biosynthesis; thiamine phosphate from 4-amino-2-methyl-5-diphosphomethylpyrimidine and 4-methyl-5-(2-phosphoethyl)-thiazole: step 1/1.</text>
</comment>
<comment type="catalytic activity">
    <reaction evidence="8 9 10">
        <text>2-[(2R,5Z)-2-carboxy-4-methylthiazol-5(2H)-ylidene]ethyl phosphate + 4-amino-2-methyl-5-(diphosphooxymethyl)pyrimidine + 2 H(+) = thiamine phosphate + CO2 + diphosphate</text>
        <dbReference type="Rhea" id="RHEA:47844"/>
        <dbReference type="ChEBI" id="CHEBI:15378"/>
        <dbReference type="ChEBI" id="CHEBI:16526"/>
        <dbReference type="ChEBI" id="CHEBI:33019"/>
        <dbReference type="ChEBI" id="CHEBI:37575"/>
        <dbReference type="ChEBI" id="CHEBI:57841"/>
        <dbReference type="ChEBI" id="CHEBI:62899"/>
        <dbReference type="EC" id="2.5.1.3"/>
    </reaction>
</comment>
<dbReference type="Pfam" id="PF02581">
    <property type="entry name" value="TMP-TENI"/>
    <property type="match status" value="1"/>
</dbReference>
<dbReference type="CDD" id="cd00564">
    <property type="entry name" value="TMP_TenI"/>
    <property type="match status" value="1"/>
</dbReference>
<comment type="function">
    <text evidence="9">Condenses 4-methyl-5-(beta-hydroxyethyl)thiazole monophosphate (THZ-P) and 2-methyl-4-amino-5-hydroxymethyl pyrimidine pyrophosphate (HMP-PP) to form thiamine monophosphate (TMP).</text>
</comment>
<feature type="binding site" evidence="9">
    <location>
        <position position="107"/>
    </location>
    <ligand>
        <name>Mg(2+)</name>
        <dbReference type="ChEBI" id="CHEBI:18420"/>
    </ligand>
</feature>
<comment type="caution">
    <text evidence="13">The sequence shown here is derived from an EMBL/GenBank/DDBJ whole genome shotgun (WGS) entry which is preliminary data.</text>
</comment>
<evidence type="ECO:0000256" key="9">
    <source>
        <dbReference type="HAMAP-Rule" id="MF_00097"/>
    </source>
</evidence>
<evidence type="ECO:0000313" key="13">
    <source>
        <dbReference type="EMBL" id="KAA9004097.1"/>
    </source>
</evidence>
<dbReference type="InterPro" id="IPR013785">
    <property type="entry name" value="Aldolase_TIM"/>
</dbReference>
<dbReference type="PANTHER" id="PTHR20857">
    <property type="entry name" value="THIAMINE-PHOSPHATE PYROPHOSPHORYLASE"/>
    <property type="match status" value="1"/>
</dbReference>
<dbReference type="GO" id="GO:0004789">
    <property type="term" value="F:thiamine-phosphate diphosphorylase activity"/>
    <property type="evidence" value="ECO:0007669"/>
    <property type="project" value="UniProtKB-UniRule"/>
</dbReference>
<keyword evidence="3 9" id="KW-0479">Metal-binding</keyword>
<dbReference type="HAMAP" id="MF_00097">
    <property type="entry name" value="TMP_synthase"/>
    <property type="match status" value="1"/>
</dbReference>
<dbReference type="EC" id="2.5.1.3" evidence="9"/>
<comment type="similarity">
    <text evidence="9 10">Belongs to the thiamine-phosphate synthase family.</text>
</comment>
<evidence type="ECO:0000256" key="3">
    <source>
        <dbReference type="ARBA" id="ARBA00022723"/>
    </source>
</evidence>
<protein>
    <recommendedName>
        <fullName evidence="9">Thiamine-phosphate synthase</fullName>
        <shortName evidence="9">TP synthase</shortName>
        <shortName evidence="9">TPS</shortName>
        <ecNumber evidence="9">2.5.1.3</ecNumber>
    </recommendedName>
    <alternativeName>
        <fullName evidence="9">Thiamine-phosphate pyrophosphorylase</fullName>
        <shortName evidence="9">TMP pyrophosphorylase</shortName>
        <shortName evidence="9">TMP-PPase</shortName>
    </alternativeName>
</protein>
<comment type="catalytic activity">
    <reaction evidence="6 9 10">
        <text>4-methyl-5-(2-phosphooxyethyl)-thiazole + 4-amino-2-methyl-5-(diphosphooxymethyl)pyrimidine + H(+) = thiamine phosphate + diphosphate</text>
        <dbReference type="Rhea" id="RHEA:22328"/>
        <dbReference type="ChEBI" id="CHEBI:15378"/>
        <dbReference type="ChEBI" id="CHEBI:33019"/>
        <dbReference type="ChEBI" id="CHEBI:37575"/>
        <dbReference type="ChEBI" id="CHEBI:57841"/>
        <dbReference type="ChEBI" id="CHEBI:58296"/>
        <dbReference type="EC" id="2.5.1.3"/>
    </reaction>
</comment>
<proteinExistence type="inferred from homology"/>
<feature type="domain" description="Thiamine phosphate synthase/TenI" evidence="12">
    <location>
        <begin position="41"/>
        <end position="226"/>
    </location>
</feature>
<dbReference type="InterPro" id="IPR034291">
    <property type="entry name" value="TMP_synthase"/>
</dbReference>
<keyword evidence="5 9" id="KW-0784">Thiamine biosynthesis</keyword>
<feature type="binding site" evidence="9">
    <location>
        <position position="203"/>
    </location>
    <ligand>
        <name>2-[(2R,5Z)-2-carboxy-4-methylthiazol-5(2H)-ylidene]ethyl phosphate</name>
        <dbReference type="ChEBI" id="CHEBI:62899"/>
    </ligand>
</feature>
<keyword evidence="4 9" id="KW-0460">Magnesium</keyword>
<sequence>MSEFSERFFTSPDSLEAAELRASGELARRWSRGKIAPLLRVYFIMGSADTRGRPPADVLREAIAGGVTLFQFREKGAGALTGPPLLRLARELRAICRASGVPFLVDDDVELALAVGADGVHVGQEDAPAAGLRQRLGPAAILGVSAHTPEEARRAAADGADYIGVGPIYPTGSKPDAKPACGPGLLSALRRYEPDLPMAAIGGLTAGNAAPALAAGADGLAVISAIAAAENPRRAAAELARLYGGGR</sequence>
<accession>A0A5J5G8R0</accession>
<dbReference type="GO" id="GO:0009228">
    <property type="term" value="P:thiamine biosynthetic process"/>
    <property type="evidence" value="ECO:0007669"/>
    <property type="project" value="UniProtKB-KW"/>
</dbReference>
<evidence type="ECO:0000256" key="11">
    <source>
        <dbReference type="RuleBase" id="RU004253"/>
    </source>
</evidence>
<gene>
    <name evidence="9" type="primary">thiE</name>
    <name evidence="13" type="ORF">F4V43_11880</name>
</gene>
<dbReference type="Gene3D" id="3.20.20.70">
    <property type="entry name" value="Aldolase class I"/>
    <property type="match status" value="1"/>
</dbReference>
<dbReference type="RefSeq" id="WP_150458451.1">
    <property type="nucleotide sequence ID" value="NZ_VYKK01000015.1"/>
</dbReference>
<feature type="binding site" evidence="9">
    <location>
        <position position="126"/>
    </location>
    <ligand>
        <name>Mg(2+)</name>
        <dbReference type="ChEBI" id="CHEBI:18420"/>
    </ligand>
</feature>
<dbReference type="GO" id="GO:0000287">
    <property type="term" value="F:magnesium ion binding"/>
    <property type="evidence" value="ECO:0007669"/>
    <property type="project" value="UniProtKB-UniRule"/>
</dbReference>
<evidence type="ECO:0000256" key="8">
    <source>
        <dbReference type="ARBA" id="ARBA00047883"/>
    </source>
</evidence>
<feature type="binding site" evidence="9">
    <location>
        <begin position="223"/>
        <end position="224"/>
    </location>
    <ligand>
        <name>2-[(2R,5Z)-2-carboxy-4-methylthiazol-5(2H)-ylidene]ethyl phosphate</name>
        <dbReference type="ChEBI" id="CHEBI:62899"/>
    </ligand>
</feature>
<evidence type="ECO:0000256" key="4">
    <source>
        <dbReference type="ARBA" id="ARBA00022842"/>
    </source>
</evidence>
<feature type="binding site" evidence="9">
    <location>
        <begin position="71"/>
        <end position="75"/>
    </location>
    <ligand>
        <name>4-amino-2-methyl-5-(diphosphooxymethyl)pyrimidine</name>
        <dbReference type="ChEBI" id="CHEBI:57841"/>
    </ligand>
</feature>
<evidence type="ECO:0000256" key="10">
    <source>
        <dbReference type="RuleBase" id="RU003826"/>
    </source>
</evidence>
<keyword evidence="14" id="KW-1185">Reference proteome</keyword>
<feature type="binding site" evidence="9">
    <location>
        <position position="174"/>
    </location>
    <ligand>
        <name>4-amino-2-methyl-5-(diphosphooxymethyl)pyrimidine</name>
        <dbReference type="ChEBI" id="CHEBI:57841"/>
    </ligand>
</feature>
<keyword evidence="2 9" id="KW-0808">Transferase</keyword>
<dbReference type="InterPro" id="IPR036206">
    <property type="entry name" value="ThiamineP_synth_sf"/>
</dbReference>
<evidence type="ECO:0000256" key="5">
    <source>
        <dbReference type="ARBA" id="ARBA00022977"/>
    </source>
</evidence>
<dbReference type="GO" id="GO:0009229">
    <property type="term" value="P:thiamine diphosphate biosynthetic process"/>
    <property type="evidence" value="ECO:0007669"/>
    <property type="project" value="UniProtKB-UniRule"/>
</dbReference>
<dbReference type="InterPro" id="IPR022998">
    <property type="entry name" value="ThiamineP_synth_TenI"/>
</dbReference>
<feature type="binding site" evidence="9">
    <location>
        <begin position="171"/>
        <end position="173"/>
    </location>
    <ligand>
        <name>2-[(2R,5Z)-2-carboxy-4-methylthiazol-5(2H)-ylidene]ethyl phosphate</name>
        <dbReference type="ChEBI" id="CHEBI:62899"/>
    </ligand>
</feature>
<name>A0A5J5G8R0_9BACL</name>
<feature type="binding site" evidence="9">
    <location>
        <position position="106"/>
    </location>
    <ligand>
        <name>4-amino-2-methyl-5-(diphosphooxymethyl)pyrimidine</name>
        <dbReference type="ChEBI" id="CHEBI:57841"/>
    </ligand>
</feature>
<evidence type="ECO:0000259" key="12">
    <source>
        <dbReference type="Pfam" id="PF02581"/>
    </source>
</evidence>
<dbReference type="UniPathway" id="UPA00060">
    <property type="reaction ID" value="UER00141"/>
</dbReference>
<comment type="catalytic activity">
    <reaction evidence="7 9 10">
        <text>2-(2-carboxy-4-methylthiazol-5-yl)ethyl phosphate + 4-amino-2-methyl-5-(diphosphooxymethyl)pyrimidine + 2 H(+) = thiamine phosphate + CO2 + diphosphate</text>
        <dbReference type="Rhea" id="RHEA:47848"/>
        <dbReference type="ChEBI" id="CHEBI:15378"/>
        <dbReference type="ChEBI" id="CHEBI:16526"/>
        <dbReference type="ChEBI" id="CHEBI:33019"/>
        <dbReference type="ChEBI" id="CHEBI:37575"/>
        <dbReference type="ChEBI" id="CHEBI:57841"/>
        <dbReference type="ChEBI" id="CHEBI:62890"/>
        <dbReference type="EC" id="2.5.1.3"/>
    </reaction>
</comment>
<dbReference type="SUPFAM" id="SSF51391">
    <property type="entry name" value="Thiamin phosphate synthase"/>
    <property type="match status" value="1"/>
</dbReference>
<dbReference type="Proteomes" id="UP000367750">
    <property type="component" value="Unassembled WGS sequence"/>
</dbReference>
<evidence type="ECO:0000256" key="1">
    <source>
        <dbReference type="ARBA" id="ARBA00005165"/>
    </source>
</evidence>
<evidence type="ECO:0000256" key="2">
    <source>
        <dbReference type="ARBA" id="ARBA00022679"/>
    </source>
</evidence>
<evidence type="ECO:0000256" key="6">
    <source>
        <dbReference type="ARBA" id="ARBA00047334"/>
    </source>
</evidence>
<dbReference type="GO" id="GO:0005737">
    <property type="term" value="C:cytoplasm"/>
    <property type="evidence" value="ECO:0007669"/>
    <property type="project" value="TreeGrafter"/>
</dbReference>
<dbReference type="AlphaFoldDB" id="A0A5J5G8R0"/>